<dbReference type="AlphaFoldDB" id="A0A8T8WPA0"/>
<dbReference type="Proteomes" id="UP000249497">
    <property type="component" value="Unassembled WGS sequence"/>
</dbReference>
<reference evidence="2 3" key="1">
    <citation type="submission" date="2018-02" db="EMBL/GenBank/DDBJ databases">
        <title>The genomes of Aspergillus section Nigri reveals drivers in fungal speciation.</title>
        <authorList>
            <consortium name="DOE Joint Genome Institute"/>
            <person name="Vesth T.C."/>
            <person name="Nybo J."/>
            <person name="Theobald S."/>
            <person name="Brandl J."/>
            <person name="Frisvad J.C."/>
            <person name="Nielsen K.F."/>
            <person name="Lyhne E.K."/>
            <person name="Kogle M.E."/>
            <person name="Kuo A."/>
            <person name="Riley R."/>
            <person name="Clum A."/>
            <person name="Nolan M."/>
            <person name="Lipzen A."/>
            <person name="Salamov A."/>
            <person name="Henrissat B."/>
            <person name="Wiebenga A."/>
            <person name="De vries R.P."/>
            <person name="Grigoriev I.V."/>
            <person name="Mortensen U.H."/>
            <person name="Andersen M.R."/>
            <person name="Baker S.E."/>
        </authorList>
    </citation>
    <scope>NUCLEOTIDE SEQUENCE [LARGE SCALE GENOMIC DNA]</scope>
    <source>
        <strain evidence="2 3">CBS 114.51</strain>
    </source>
</reference>
<evidence type="ECO:0000256" key="1">
    <source>
        <dbReference type="SAM" id="SignalP"/>
    </source>
</evidence>
<feature type="chain" id="PRO_5035899805" description="Secreted protein" evidence="1">
    <location>
        <begin position="20"/>
        <end position="129"/>
    </location>
</feature>
<evidence type="ECO:0008006" key="4">
    <source>
        <dbReference type="Google" id="ProtNLM"/>
    </source>
</evidence>
<keyword evidence="1" id="KW-0732">Signal</keyword>
<gene>
    <name evidence="2" type="ORF">BO86DRAFT_215222</name>
</gene>
<feature type="signal peptide" evidence="1">
    <location>
        <begin position="1"/>
        <end position="19"/>
    </location>
</feature>
<name>A0A8T8WPA0_ASPJA</name>
<organism evidence="2 3">
    <name type="scientific">Aspergillus japonicus CBS 114.51</name>
    <dbReference type="NCBI Taxonomy" id="1448312"/>
    <lineage>
        <taxon>Eukaryota</taxon>
        <taxon>Fungi</taxon>
        <taxon>Dikarya</taxon>
        <taxon>Ascomycota</taxon>
        <taxon>Pezizomycotina</taxon>
        <taxon>Eurotiomycetes</taxon>
        <taxon>Eurotiomycetidae</taxon>
        <taxon>Eurotiales</taxon>
        <taxon>Aspergillaceae</taxon>
        <taxon>Aspergillus</taxon>
        <taxon>Aspergillus subgen. Circumdati</taxon>
    </lineage>
</organism>
<accession>A0A8T8WPA0</accession>
<keyword evidence="3" id="KW-1185">Reference proteome</keyword>
<evidence type="ECO:0000313" key="2">
    <source>
        <dbReference type="EMBL" id="RAH77675.1"/>
    </source>
</evidence>
<sequence>MTSILCLVLLRLILNPWLGSSRLKRRKPQPPSLGESRAFPPATSSLPWEHLCWGIGFRLLRLPNPGADPRHRKGTKILKTGRFPRFNDDRVDQNGVIFRAEISLIEGILPTRFSSSCICSLATSDSTGG</sequence>
<protein>
    <recommendedName>
        <fullName evidence="4">Secreted protein</fullName>
    </recommendedName>
</protein>
<dbReference type="EMBL" id="KZ824839">
    <property type="protein sequence ID" value="RAH77675.1"/>
    <property type="molecule type" value="Genomic_DNA"/>
</dbReference>
<dbReference type="GeneID" id="37170574"/>
<proteinExistence type="predicted"/>
<dbReference type="RefSeq" id="XP_025523569.1">
    <property type="nucleotide sequence ID" value="XM_025666882.1"/>
</dbReference>
<evidence type="ECO:0000313" key="3">
    <source>
        <dbReference type="Proteomes" id="UP000249497"/>
    </source>
</evidence>